<keyword evidence="1" id="KW-0472">Membrane</keyword>
<feature type="transmembrane region" description="Helical" evidence="1">
    <location>
        <begin position="262"/>
        <end position="284"/>
    </location>
</feature>
<keyword evidence="1" id="KW-0812">Transmembrane</keyword>
<dbReference type="RefSeq" id="WP_174582989.1">
    <property type="nucleotide sequence ID" value="NZ_CAJNOB010000008.1"/>
</dbReference>
<dbReference type="EMBL" id="CAJNOB010000008">
    <property type="protein sequence ID" value="CAF0694333.1"/>
    <property type="molecule type" value="Genomic_DNA"/>
</dbReference>
<protein>
    <recommendedName>
        <fullName evidence="4">Polysaccharide biosynthesis protein</fullName>
    </recommendedName>
</protein>
<dbReference type="AlphaFoldDB" id="A0A8J2FVL5"/>
<keyword evidence="1" id="KW-1133">Transmembrane helix</keyword>
<evidence type="ECO:0000313" key="2">
    <source>
        <dbReference type="EMBL" id="CAF0694333.1"/>
    </source>
</evidence>
<sequence>MDRVADAYSFAIAGELGSIRRVCRKGRLELAGERVLKRIFDGLRRHRWDLAKLFSSNAVVYAGNTLTLLLVVAYAPIGVFAAYTVGQGVQTLAATWFDAGLGSSIQVLVARGKVATVSAYRLASWRCALAIVPAIAAVLIPASFLFAQWQSHQNPRLDPYFLLGFVAAGLMQARVQLAGCFAFGEGRFNVFFLVQSLGSIARLVLVVLLVWTQGRLSGPSLVFVEVGAACLTWGVAVGMGLRQGQPPSFAEILAARRELRKFLPPSMVWVLFEGLASTVTLFGASHFATPAEIAPYGVFQKVRGLIVFFWSPINQFVGRCLCIQHSAKNQNKLACHYLVTSLASYGAFACGLMGLYVAAGHYWHHYSLVHPWAFALSLIYTGEGIAYVSLDTVLVARGRADHRFASAFLVVLRTALVILVKPSSLIALVALEVLTLLPGIAYFTYRLVNPKACEDLQVVPECVGQGANR</sequence>
<feature type="transmembrane region" description="Helical" evidence="1">
    <location>
        <begin position="89"/>
        <end position="110"/>
    </location>
</feature>
<feature type="transmembrane region" description="Helical" evidence="1">
    <location>
        <begin position="159"/>
        <end position="183"/>
    </location>
</feature>
<feature type="transmembrane region" description="Helical" evidence="1">
    <location>
        <begin position="58"/>
        <end position="83"/>
    </location>
</feature>
<evidence type="ECO:0008006" key="4">
    <source>
        <dbReference type="Google" id="ProtNLM"/>
    </source>
</evidence>
<reference evidence="2" key="1">
    <citation type="submission" date="2021-02" db="EMBL/GenBank/DDBJ databases">
        <authorList>
            <person name="Cremers G."/>
            <person name="Picone N."/>
        </authorList>
    </citation>
    <scope>NUCLEOTIDE SEQUENCE</scope>
    <source>
        <strain evidence="2">PQ17</strain>
    </source>
</reference>
<feature type="transmembrane region" description="Helical" evidence="1">
    <location>
        <begin position="402"/>
        <end position="420"/>
    </location>
</feature>
<feature type="transmembrane region" description="Helical" evidence="1">
    <location>
        <begin position="304"/>
        <end position="322"/>
    </location>
</feature>
<evidence type="ECO:0000313" key="3">
    <source>
        <dbReference type="Proteomes" id="UP000663859"/>
    </source>
</evidence>
<dbReference type="Proteomes" id="UP000663859">
    <property type="component" value="Unassembled WGS sequence"/>
</dbReference>
<evidence type="ECO:0000256" key="1">
    <source>
        <dbReference type="SAM" id="Phobius"/>
    </source>
</evidence>
<gene>
    <name evidence="2" type="ORF">MPNT_160018</name>
</gene>
<comment type="caution">
    <text evidence="2">The sequence shown here is derived from an EMBL/GenBank/DDBJ whole genome shotgun (WGS) entry which is preliminary data.</text>
</comment>
<keyword evidence="3" id="KW-1185">Reference proteome</keyword>
<name>A0A8J2FVL5_9BACT</name>
<feature type="transmembrane region" description="Helical" evidence="1">
    <location>
        <begin position="371"/>
        <end position="390"/>
    </location>
</feature>
<feature type="transmembrane region" description="Helical" evidence="1">
    <location>
        <begin position="190"/>
        <end position="211"/>
    </location>
</feature>
<feature type="transmembrane region" description="Helical" evidence="1">
    <location>
        <begin position="426"/>
        <end position="445"/>
    </location>
</feature>
<feature type="transmembrane region" description="Helical" evidence="1">
    <location>
        <begin position="334"/>
        <end position="359"/>
    </location>
</feature>
<feature type="transmembrane region" description="Helical" evidence="1">
    <location>
        <begin position="223"/>
        <end position="241"/>
    </location>
</feature>
<feature type="transmembrane region" description="Helical" evidence="1">
    <location>
        <begin position="122"/>
        <end position="147"/>
    </location>
</feature>
<organism evidence="2 3">
    <name type="scientific">Candidatus Methylacidithermus pantelleriae</name>
    <dbReference type="NCBI Taxonomy" id="2744239"/>
    <lineage>
        <taxon>Bacteria</taxon>
        <taxon>Pseudomonadati</taxon>
        <taxon>Verrucomicrobiota</taxon>
        <taxon>Methylacidiphilae</taxon>
        <taxon>Methylacidiphilales</taxon>
        <taxon>Methylacidiphilaceae</taxon>
        <taxon>Candidatus Methylacidithermus</taxon>
    </lineage>
</organism>
<proteinExistence type="predicted"/>
<accession>A0A8J2FVL5</accession>